<evidence type="ECO:0000256" key="1">
    <source>
        <dbReference type="SAM" id="SignalP"/>
    </source>
</evidence>
<dbReference type="InterPro" id="IPR029058">
    <property type="entry name" value="AB_hydrolase_fold"/>
</dbReference>
<proteinExistence type="predicted"/>
<evidence type="ECO:0000313" key="5">
    <source>
        <dbReference type="Proteomes" id="UP000000310"/>
    </source>
</evidence>
<dbReference type="PANTHER" id="PTHR43265">
    <property type="entry name" value="ESTERASE ESTD"/>
    <property type="match status" value="1"/>
</dbReference>
<dbReference type="HOGENOM" id="CLU_033707_0_0_10"/>
<dbReference type="InterPro" id="IPR022742">
    <property type="entry name" value="Hydrolase_4"/>
</dbReference>
<protein>
    <submittedName>
        <fullName evidence="4">Alpha/beta hydrolase fold protein</fullName>
    </submittedName>
</protein>
<feature type="domain" description="DUF3887" evidence="3">
    <location>
        <begin position="29"/>
        <end position="118"/>
    </location>
</feature>
<dbReference type="KEGG" id="psn:Pedsa_3032"/>
<dbReference type="Proteomes" id="UP000000310">
    <property type="component" value="Chromosome"/>
</dbReference>
<dbReference type="STRING" id="762903.Pedsa_3032"/>
<evidence type="ECO:0000259" key="2">
    <source>
        <dbReference type="Pfam" id="PF12146"/>
    </source>
</evidence>
<dbReference type="OrthoDB" id="9809549at2"/>
<dbReference type="Pfam" id="PF13026">
    <property type="entry name" value="DUF3887"/>
    <property type="match status" value="1"/>
</dbReference>
<dbReference type="InterPro" id="IPR024981">
    <property type="entry name" value="DUF3887"/>
</dbReference>
<feature type="domain" description="Serine aminopeptidase S33" evidence="2">
    <location>
        <begin position="228"/>
        <end position="403"/>
    </location>
</feature>
<feature type="signal peptide" evidence="1">
    <location>
        <begin position="1"/>
        <end position="19"/>
    </location>
</feature>
<dbReference type="AlphaFoldDB" id="F0S9L8"/>
<dbReference type="Gene3D" id="3.40.50.1820">
    <property type="entry name" value="alpha/beta hydrolase"/>
    <property type="match status" value="1"/>
</dbReference>
<keyword evidence="5" id="KW-1185">Reference proteome</keyword>
<keyword evidence="4" id="KW-0378">Hydrolase</keyword>
<sequence>MKKTLSILCFLLCSSFAFSQGFFTYIDRSTQFFETLNENKFKEAQLFFDPSLYNKIKPESLEAMWKQITAGLGKFESVEGAQNKSQDSLQSVILDCKFAYGSQPFQFVYNNNAKMIGFFIVPVKQVPQYKPATYSDSSKYKASFINIKSGNFDLPGMLTLPKSGEKFPLVIFVHGSGPSDMDETVGQHKPFKDLAEGLAMQGIASIRYVKRTMLYGQSFVNKSYTLKEEVEDDLQKALEYAQSLPEIDKSKIYIFGHSLGGMVAPRFASQHPELKGIILAAAPARAFGDIAVEQYQYLEKASQDTSAQTKKIFAEAIQEAKKGASIKTNALPKDTLAMGLPISYWLDLNSLNQVATAKKLKNRILVIQGGNDYQVTLTDYNLWKSALKGKNVTFKLYPMLNHLFSFVSEKGTGAQYQEPGNVEAVLVTDLANWILEEK</sequence>
<dbReference type="ESTHER" id="pedsd-f0s9l8">
    <property type="family name" value="Bacterial_EstLip_FamX"/>
</dbReference>
<dbReference type="Pfam" id="PF12146">
    <property type="entry name" value="Hydrolase_4"/>
    <property type="match status" value="1"/>
</dbReference>
<gene>
    <name evidence="4" type="ordered locus">Pedsa_3032</name>
</gene>
<evidence type="ECO:0000313" key="4">
    <source>
        <dbReference type="EMBL" id="ADY53571.1"/>
    </source>
</evidence>
<keyword evidence="1" id="KW-0732">Signal</keyword>
<dbReference type="PANTHER" id="PTHR43265:SF1">
    <property type="entry name" value="ESTERASE ESTD"/>
    <property type="match status" value="1"/>
</dbReference>
<dbReference type="GO" id="GO:0052689">
    <property type="term" value="F:carboxylic ester hydrolase activity"/>
    <property type="evidence" value="ECO:0007669"/>
    <property type="project" value="TreeGrafter"/>
</dbReference>
<dbReference type="RefSeq" id="WP_013634056.1">
    <property type="nucleotide sequence ID" value="NC_015177.1"/>
</dbReference>
<name>F0S9L8_PSESL</name>
<dbReference type="InterPro" id="IPR053145">
    <property type="entry name" value="AB_hydrolase_Est10"/>
</dbReference>
<dbReference type="SUPFAM" id="SSF53474">
    <property type="entry name" value="alpha/beta-Hydrolases"/>
    <property type="match status" value="1"/>
</dbReference>
<reference evidence="4 5" key="1">
    <citation type="journal article" date="2011" name="Stand. Genomic Sci.">
        <title>Complete genome sequence of the gliding, heparinolytic Pedobacter saltans type strain (113).</title>
        <authorList>
            <person name="Liolios K."/>
            <person name="Sikorski J."/>
            <person name="Lu M."/>
            <person name="Nolan M."/>
            <person name="Lapidus A."/>
            <person name="Lucas S."/>
            <person name="Hammon N."/>
            <person name="Deshpande S."/>
            <person name="Cheng J.F."/>
            <person name="Tapia R."/>
            <person name="Han C."/>
            <person name="Goodwin L."/>
            <person name="Pitluck S."/>
            <person name="Huntemann M."/>
            <person name="Ivanova N."/>
            <person name="Pagani I."/>
            <person name="Mavromatis K."/>
            <person name="Ovchinikova G."/>
            <person name="Pati A."/>
            <person name="Chen A."/>
            <person name="Palaniappan K."/>
            <person name="Land M."/>
            <person name="Hauser L."/>
            <person name="Brambilla E.M."/>
            <person name="Kotsyurbenko O."/>
            <person name="Rohde M."/>
            <person name="Tindall B.J."/>
            <person name="Abt B."/>
            <person name="Goker M."/>
            <person name="Detter J.C."/>
            <person name="Woyke T."/>
            <person name="Bristow J."/>
            <person name="Eisen J.A."/>
            <person name="Markowitz V."/>
            <person name="Hugenholtz P."/>
            <person name="Klenk H.P."/>
            <person name="Kyrpides N.C."/>
        </authorList>
    </citation>
    <scope>NUCLEOTIDE SEQUENCE [LARGE SCALE GENOMIC DNA]</scope>
    <source>
        <strain evidence="5">ATCC 51119 / DSM 12145 / JCM 21818 / LMG 10337 / NBRC 100064 / NCIMB 13643</strain>
    </source>
</reference>
<reference evidence="5" key="2">
    <citation type="submission" date="2011-02" db="EMBL/GenBank/DDBJ databases">
        <title>The complete genome of Pedobacter saltans DSM 12145.</title>
        <authorList>
            <consortium name="US DOE Joint Genome Institute (JGI-PGF)"/>
            <person name="Lucas S."/>
            <person name="Copeland A."/>
            <person name="Lapidus A."/>
            <person name="Bruce D."/>
            <person name="Goodwin L."/>
            <person name="Pitluck S."/>
            <person name="Kyrpides N."/>
            <person name="Mavromatis K."/>
            <person name="Pagani I."/>
            <person name="Ivanova N."/>
            <person name="Ovchinnikova G."/>
            <person name="Lu M."/>
            <person name="Detter J.C."/>
            <person name="Han C."/>
            <person name="Land M."/>
            <person name="Hauser L."/>
            <person name="Markowitz V."/>
            <person name="Cheng J.-F."/>
            <person name="Hugenholtz P."/>
            <person name="Woyke T."/>
            <person name="Wu D."/>
            <person name="Tindall B."/>
            <person name="Pomrenke H.G."/>
            <person name="Brambilla E."/>
            <person name="Klenk H.-P."/>
            <person name="Eisen J.A."/>
        </authorList>
    </citation>
    <scope>NUCLEOTIDE SEQUENCE [LARGE SCALE GENOMIC DNA]</scope>
    <source>
        <strain evidence="5">ATCC 51119 / DSM 12145 / JCM 21818 / LMG 10337 / NBRC 100064 / NCIMB 13643</strain>
    </source>
</reference>
<evidence type="ECO:0000259" key="3">
    <source>
        <dbReference type="Pfam" id="PF13026"/>
    </source>
</evidence>
<organism evidence="4 5">
    <name type="scientific">Pseudopedobacter saltans (strain ATCC 51119 / DSM 12145 / JCM 21818 / CCUG 39354 / LMG 10337 / NBRC 100064 / NCIMB 13643)</name>
    <name type="common">Pedobacter saltans</name>
    <dbReference type="NCBI Taxonomy" id="762903"/>
    <lineage>
        <taxon>Bacteria</taxon>
        <taxon>Pseudomonadati</taxon>
        <taxon>Bacteroidota</taxon>
        <taxon>Sphingobacteriia</taxon>
        <taxon>Sphingobacteriales</taxon>
        <taxon>Sphingobacteriaceae</taxon>
        <taxon>Pseudopedobacter</taxon>
    </lineage>
</organism>
<accession>F0S9L8</accession>
<dbReference type="EMBL" id="CP002545">
    <property type="protein sequence ID" value="ADY53571.1"/>
    <property type="molecule type" value="Genomic_DNA"/>
</dbReference>
<feature type="chain" id="PRO_5003258275" evidence="1">
    <location>
        <begin position="20"/>
        <end position="438"/>
    </location>
</feature>
<dbReference type="eggNOG" id="COG1073">
    <property type="taxonomic scope" value="Bacteria"/>
</dbReference>
<dbReference type="Gene3D" id="3.10.450.590">
    <property type="match status" value="1"/>
</dbReference>